<keyword evidence="6 9" id="KW-1133">Transmembrane helix</keyword>
<evidence type="ECO:0000256" key="4">
    <source>
        <dbReference type="ARBA" id="ARBA00022692"/>
    </source>
</evidence>
<evidence type="ECO:0000256" key="2">
    <source>
        <dbReference type="ARBA" id="ARBA00022448"/>
    </source>
</evidence>
<protein>
    <recommendedName>
        <fullName evidence="9">Sec-independent protein translocase protein TatB homolog</fullName>
    </recommendedName>
</protein>
<dbReference type="EMBL" id="AP025516">
    <property type="protein sequence ID" value="BDD86923.1"/>
    <property type="molecule type" value="Genomic_DNA"/>
</dbReference>
<dbReference type="Pfam" id="PF02416">
    <property type="entry name" value="TatA_B_E"/>
    <property type="match status" value="1"/>
</dbReference>
<keyword evidence="4 9" id="KW-0812">Transmembrane</keyword>
<keyword evidence="7 9" id="KW-0811">Translocation</keyword>
<reference evidence="11 12" key="1">
    <citation type="submission" date="2022-01" db="EMBL/GenBank/DDBJ databases">
        <title>Desulfofustis limnae sp. nov., a novel mesophilic sulfate-reducing bacterium isolated from marsh soil.</title>
        <authorList>
            <person name="Watanabe M."/>
            <person name="Takahashi A."/>
            <person name="Kojima H."/>
            <person name="Fukui M."/>
        </authorList>
    </citation>
    <scope>NUCLEOTIDE SEQUENCE [LARGE SCALE GENOMIC DNA]</scope>
    <source>
        <strain evidence="11 12">PPLL</strain>
    </source>
</reference>
<keyword evidence="12" id="KW-1185">Reference proteome</keyword>
<evidence type="ECO:0000256" key="8">
    <source>
        <dbReference type="ARBA" id="ARBA00023136"/>
    </source>
</evidence>
<keyword evidence="8 9" id="KW-0472">Membrane</keyword>
<keyword evidence="5 9" id="KW-0653">Protein transport</keyword>
<organism evidence="11 12">
    <name type="scientific">Desulfofustis limnaeus</name>
    <dbReference type="NCBI Taxonomy" id="2740163"/>
    <lineage>
        <taxon>Bacteria</taxon>
        <taxon>Pseudomonadati</taxon>
        <taxon>Thermodesulfobacteriota</taxon>
        <taxon>Desulfobulbia</taxon>
        <taxon>Desulfobulbales</taxon>
        <taxon>Desulfocapsaceae</taxon>
        <taxon>Desulfofustis</taxon>
    </lineage>
</organism>
<sequence>MFGIGLPELILIMALALIVVGPDKLPELARSIAKGVLELKRTVESLKQDLSKENPLDSVKPEIEDAARSLRKQLGDAGPDGYTGVPSGYENVDPHEQAIRTHDDEAQEAIADVGEADTAAAPPEEGAAESPPPGFEPDPEDLIENEAGVETKTTKKTDPPAPDQTVH</sequence>
<dbReference type="HAMAP" id="MF_00237">
    <property type="entry name" value="TatB"/>
    <property type="match status" value="1"/>
</dbReference>
<dbReference type="PANTHER" id="PTHR33162:SF1">
    <property type="entry name" value="SEC-INDEPENDENT PROTEIN TRANSLOCASE PROTEIN TATA, CHLOROPLASTIC"/>
    <property type="match status" value="1"/>
</dbReference>
<evidence type="ECO:0000256" key="5">
    <source>
        <dbReference type="ARBA" id="ARBA00022927"/>
    </source>
</evidence>
<feature type="region of interest" description="Disordered" evidence="10">
    <location>
        <begin position="72"/>
        <end position="167"/>
    </location>
</feature>
<dbReference type="PRINTS" id="PR01506">
    <property type="entry name" value="TATBPROTEIN"/>
</dbReference>
<dbReference type="PANTHER" id="PTHR33162">
    <property type="entry name" value="SEC-INDEPENDENT PROTEIN TRANSLOCASE PROTEIN TATA, CHLOROPLASTIC"/>
    <property type="match status" value="1"/>
</dbReference>
<dbReference type="Gene3D" id="1.20.5.3310">
    <property type="match status" value="1"/>
</dbReference>
<feature type="compositionally biased region" description="Basic and acidic residues" evidence="10">
    <location>
        <begin position="92"/>
        <end position="104"/>
    </location>
</feature>
<dbReference type="InterPro" id="IPR003369">
    <property type="entry name" value="TatA/B/E"/>
</dbReference>
<dbReference type="InterPro" id="IPR018448">
    <property type="entry name" value="TatB"/>
</dbReference>
<gene>
    <name evidence="11" type="ORF">DPPLL_12880</name>
</gene>
<keyword evidence="2 9" id="KW-0813">Transport</keyword>
<evidence type="ECO:0000256" key="7">
    <source>
        <dbReference type="ARBA" id="ARBA00023010"/>
    </source>
</evidence>
<evidence type="ECO:0000256" key="6">
    <source>
        <dbReference type="ARBA" id="ARBA00022989"/>
    </source>
</evidence>
<dbReference type="RefSeq" id="WP_284153988.1">
    <property type="nucleotide sequence ID" value="NZ_AP025516.1"/>
</dbReference>
<proteinExistence type="inferred from homology"/>
<evidence type="ECO:0000256" key="3">
    <source>
        <dbReference type="ARBA" id="ARBA00022475"/>
    </source>
</evidence>
<evidence type="ECO:0000256" key="9">
    <source>
        <dbReference type="HAMAP-Rule" id="MF_00237"/>
    </source>
</evidence>
<comment type="subcellular location">
    <subcellularLocation>
        <location evidence="9">Cell membrane</location>
        <topology evidence="9">Single-pass membrane protein</topology>
    </subcellularLocation>
    <subcellularLocation>
        <location evidence="1">Membrane</location>
        <topology evidence="1">Single-pass membrane protein</topology>
    </subcellularLocation>
</comment>
<evidence type="ECO:0000313" key="12">
    <source>
        <dbReference type="Proteomes" id="UP000830055"/>
    </source>
</evidence>
<comment type="similarity">
    <text evidence="9">Belongs to the TatB family.</text>
</comment>
<dbReference type="Proteomes" id="UP000830055">
    <property type="component" value="Chromosome"/>
</dbReference>
<name>A0ABN6M5S8_9BACT</name>
<evidence type="ECO:0000256" key="1">
    <source>
        <dbReference type="ARBA" id="ARBA00004167"/>
    </source>
</evidence>
<evidence type="ECO:0000256" key="10">
    <source>
        <dbReference type="SAM" id="MobiDB-lite"/>
    </source>
</evidence>
<accession>A0ABN6M5S8</accession>
<keyword evidence="3 9" id="KW-1003">Cell membrane</keyword>
<feature type="compositionally biased region" description="Low complexity" evidence="10">
    <location>
        <begin position="116"/>
        <end position="129"/>
    </location>
</feature>
<evidence type="ECO:0000313" key="11">
    <source>
        <dbReference type="EMBL" id="BDD86923.1"/>
    </source>
</evidence>